<evidence type="ECO:0000313" key="2">
    <source>
        <dbReference type="Proteomes" id="UP000067626"/>
    </source>
</evidence>
<reference evidence="1 2" key="1">
    <citation type="submission" date="2015-07" db="EMBL/GenBank/DDBJ databases">
        <title>Genome analysis of myxobacterium Chondromyces crocatus Cm c5 reveals a high potential for natural compound synthesis and the genetic basis for the loss of fruiting body formation.</title>
        <authorList>
            <person name="Zaburannyi N."/>
            <person name="Bunk B."/>
            <person name="Maier J."/>
            <person name="Overmann J."/>
            <person name="Mueller R."/>
        </authorList>
    </citation>
    <scope>NUCLEOTIDE SEQUENCE [LARGE SCALE GENOMIC DNA]</scope>
    <source>
        <strain evidence="1 2">Cm c5</strain>
    </source>
</reference>
<dbReference type="Proteomes" id="UP000067626">
    <property type="component" value="Chromosome"/>
</dbReference>
<name>A0A0K1ENC1_CHOCO</name>
<proteinExistence type="predicted"/>
<dbReference type="InterPro" id="IPR005358">
    <property type="entry name" value="Puta_zinc/iron-chelating_dom"/>
</dbReference>
<dbReference type="Pfam" id="PF03692">
    <property type="entry name" value="CxxCxxCC"/>
    <property type="match status" value="1"/>
</dbReference>
<accession>A0A0K1ENC1</accession>
<organism evidence="1 2">
    <name type="scientific">Chondromyces crocatus</name>
    <dbReference type="NCBI Taxonomy" id="52"/>
    <lineage>
        <taxon>Bacteria</taxon>
        <taxon>Pseudomonadati</taxon>
        <taxon>Myxococcota</taxon>
        <taxon>Polyangia</taxon>
        <taxon>Polyangiales</taxon>
        <taxon>Polyangiaceae</taxon>
        <taxon>Chondromyces</taxon>
    </lineage>
</organism>
<dbReference type="RefSeq" id="WP_050433986.1">
    <property type="nucleotide sequence ID" value="NZ_CP012159.1"/>
</dbReference>
<sequence>MCVICGLCCTGLLFDIAPLEEPELPLAERLRLPLIQTPVYDAFRLPCPRQDGAVCGVYATRPKVCGTYECGLLQRYTGGEVSLGEAHERVMRVREMTAALRRQVPAGARARPLWDDARAYLDMMDDGLVQPERQREIETLKASLSALRTTIRQDLDP</sequence>
<gene>
    <name evidence="1" type="ORF">CMC5_065670</name>
</gene>
<dbReference type="KEGG" id="ccro:CMC5_065670"/>
<dbReference type="EMBL" id="CP012159">
    <property type="protein sequence ID" value="AKT42341.1"/>
    <property type="molecule type" value="Genomic_DNA"/>
</dbReference>
<keyword evidence="2" id="KW-1185">Reference proteome</keyword>
<protein>
    <submittedName>
        <fullName evidence="1">Uncharacterized protein</fullName>
    </submittedName>
</protein>
<evidence type="ECO:0000313" key="1">
    <source>
        <dbReference type="EMBL" id="AKT42341.1"/>
    </source>
</evidence>
<dbReference type="STRING" id="52.CMC5_065670"/>
<dbReference type="AlphaFoldDB" id="A0A0K1ENC1"/>